<dbReference type="Gene3D" id="3.40.50.1820">
    <property type="entry name" value="alpha/beta hydrolase"/>
    <property type="match status" value="1"/>
</dbReference>
<dbReference type="OMA" id="KFVMVMF"/>
<reference evidence="11" key="1">
    <citation type="submission" date="2021-01" db="UniProtKB">
        <authorList>
            <consortium name="EnsemblMetazoa"/>
        </authorList>
    </citation>
    <scope>IDENTIFICATION</scope>
</reference>
<feature type="signal peptide" evidence="10">
    <location>
        <begin position="1"/>
        <end position="24"/>
    </location>
</feature>
<dbReference type="GO" id="GO:0006898">
    <property type="term" value="P:receptor-mediated endocytosis"/>
    <property type="evidence" value="ECO:0007669"/>
    <property type="project" value="TreeGrafter"/>
</dbReference>
<dbReference type="GO" id="GO:0008474">
    <property type="term" value="F:palmitoyl-(protein) hydrolase activity"/>
    <property type="evidence" value="ECO:0007669"/>
    <property type="project" value="UniProtKB-EC"/>
</dbReference>
<dbReference type="Pfam" id="PF02089">
    <property type="entry name" value="Palm_thioest"/>
    <property type="match status" value="1"/>
</dbReference>
<dbReference type="EnsemblMetazoa" id="XM_022788123">
    <property type="protein sequence ID" value="XP_022643858"/>
    <property type="gene ID" value="LOC111243072"/>
</dbReference>
<evidence type="ECO:0000256" key="7">
    <source>
        <dbReference type="ARBA" id="ARBA00023180"/>
    </source>
</evidence>
<comment type="similarity">
    <text evidence="1">Belongs to the palmitoyl-protein thioesterase family.</text>
</comment>
<dbReference type="EC" id="3.1.2.22" evidence="2"/>
<keyword evidence="6" id="KW-1015">Disulfide bond</keyword>
<comment type="catalytic activity">
    <reaction evidence="9">
        <text>S-hexadecanoyl-L-cysteinyl-[protein] + H2O = L-cysteinyl-[protein] + hexadecanoate + H(+)</text>
        <dbReference type="Rhea" id="RHEA:19233"/>
        <dbReference type="Rhea" id="RHEA-COMP:10131"/>
        <dbReference type="Rhea" id="RHEA-COMP:11032"/>
        <dbReference type="ChEBI" id="CHEBI:7896"/>
        <dbReference type="ChEBI" id="CHEBI:15377"/>
        <dbReference type="ChEBI" id="CHEBI:15378"/>
        <dbReference type="ChEBI" id="CHEBI:29950"/>
        <dbReference type="ChEBI" id="CHEBI:74151"/>
        <dbReference type="EC" id="3.1.2.22"/>
    </reaction>
    <physiologicalReaction direction="left-to-right" evidence="9">
        <dbReference type="Rhea" id="RHEA:19234"/>
    </physiologicalReaction>
</comment>
<keyword evidence="7" id="KW-0325">Glycoprotein</keyword>
<dbReference type="KEGG" id="vde:111243072"/>
<dbReference type="InParanoid" id="A0A7M7M317"/>
<dbReference type="EnsemblMetazoa" id="XM_022788122">
    <property type="protein sequence ID" value="XP_022643857"/>
    <property type="gene ID" value="LOC111243072"/>
</dbReference>
<evidence type="ECO:0000313" key="12">
    <source>
        <dbReference type="Proteomes" id="UP000594260"/>
    </source>
</evidence>
<dbReference type="PRINTS" id="PR00414">
    <property type="entry name" value="PPTHIESTRASE"/>
</dbReference>
<dbReference type="GeneID" id="111243072"/>
<dbReference type="RefSeq" id="XP_022643857.1">
    <property type="nucleotide sequence ID" value="XM_022788122.1"/>
</dbReference>
<dbReference type="Proteomes" id="UP000594260">
    <property type="component" value="Unplaced"/>
</dbReference>
<name>A0A7M7M317_VARDE</name>
<accession>A0A7M7M317</accession>
<keyword evidence="4 10" id="KW-0732">Signal</keyword>
<protein>
    <recommendedName>
        <fullName evidence="3">Palmitoyl-protein thioesterase 1</fullName>
        <ecNumber evidence="2">3.1.2.22</ecNumber>
    </recommendedName>
    <alternativeName>
        <fullName evidence="8">Palmitoyl-protein hydrolase 1</fullName>
    </alternativeName>
</protein>
<evidence type="ECO:0000256" key="5">
    <source>
        <dbReference type="ARBA" id="ARBA00022801"/>
    </source>
</evidence>
<dbReference type="PANTHER" id="PTHR11247">
    <property type="entry name" value="PALMITOYL-PROTEIN THIOESTERASE/DOLICHYLDIPHOSPHATASE 1"/>
    <property type="match status" value="1"/>
</dbReference>
<dbReference type="RefSeq" id="XP_022643856.1">
    <property type="nucleotide sequence ID" value="XM_022788121.1"/>
</dbReference>
<dbReference type="PANTHER" id="PTHR11247:SF8">
    <property type="entry name" value="PALMITOYL-PROTEIN THIOESTERASE 1"/>
    <property type="match status" value="1"/>
</dbReference>
<dbReference type="SUPFAM" id="SSF53474">
    <property type="entry name" value="alpha/beta-Hydrolases"/>
    <property type="match status" value="1"/>
</dbReference>
<dbReference type="OrthoDB" id="10263094at2759"/>
<sequence length="301" mass="34250">MVTIRDILKSLLLFHVLIESPAKAITPIVLWHGLGDTCCNPLSLGGFATYLQKQCNGTKVVSLKIGSNFLEEMRSSYFMNSNLQVAQACKQIRQDPDLVDGYHAIGFSQGGQFLRAVAQRCPDPPMKILVSLGGQQQGVFGFPRCPGSSFTLCSYARRLLDYGAYWSWVQNEIVPAQYWHDPLDEKTYKEKSIFLADINNEKTINETYKENLIKLQKLILVKFGADTIVQPRESSWFGWYKPGQDKEVMDWKQTALYTEDWIGLKTLDEAGKVALLDIPGADHLQFSKDWFTENIVNRYFQ</sequence>
<dbReference type="FunFam" id="3.40.50.1820:FF:000107">
    <property type="entry name" value="Palmitoyl-protein thioesterase 1"/>
    <property type="match status" value="1"/>
</dbReference>
<dbReference type="FunCoup" id="A0A7M7M317">
    <property type="interactions" value="1453"/>
</dbReference>
<evidence type="ECO:0000256" key="4">
    <source>
        <dbReference type="ARBA" id="ARBA00022729"/>
    </source>
</evidence>
<keyword evidence="5" id="KW-0378">Hydrolase</keyword>
<dbReference type="EnsemblMetazoa" id="XM_022788121">
    <property type="protein sequence ID" value="XP_022643856"/>
    <property type="gene ID" value="LOC111243072"/>
</dbReference>
<evidence type="ECO:0000256" key="9">
    <source>
        <dbReference type="ARBA" id="ARBA00047409"/>
    </source>
</evidence>
<dbReference type="InterPro" id="IPR002472">
    <property type="entry name" value="Palm_thioest"/>
</dbReference>
<evidence type="ECO:0000256" key="1">
    <source>
        <dbReference type="ARBA" id="ARBA00010758"/>
    </source>
</evidence>
<dbReference type="AlphaFoldDB" id="A0A7M7M317"/>
<dbReference type="InterPro" id="IPR029058">
    <property type="entry name" value="AB_hydrolase_fold"/>
</dbReference>
<evidence type="ECO:0000256" key="3">
    <source>
        <dbReference type="ARBA" id="ARBA00014212"/>
    </source>
</evidence>
<feature type="chain" id="PRO_5033597152" description="Palmitoyl-protein thioesterase 1" evidence="10">
    <location>
        <begin position="25"/>
        <end position="301"/>
    </location>
</feature>
<evidence type="ECO:0000256" key="6">
    <source>
        <dbReference type="ARBA" id="ARBA00023157"/>
    </source>
</evidence>
<organism evidence="11 12">
    <name type="scientific">Varroa destructor</name>
    <name type="common">Honeybee mite</name>
    <dbReference type="NCBI Taxonomy" id="109461"/>
    <lineage>
        <taxon>Eukaryota</taxon>
        <taxon>Metazoa</taxon>
        <taxon>Ecdysozoa</taxon>
        <taxon>Arthropoda</taxon>
        <taxon>Chelicerata</taxon>
        <taxon>Arachnida</taxon>
        <taxon>Acari</taxon>
        <taxon>Parasitiformes</taxon>
        <taxon>Mesostigmata</taxon>
        <taxon>Gamasina</taxon>
        <taxon>Dermanyssoidea</taxon>
        <taxon>Varroidae</taxon>
        <taxon>Varroa</taxon>
    </lineage>
</organism>
<evidence type="ECO:0000313" key="11">
    <source>
        <dbReference type="EnsemblMetazoa" id="XP_022643857"/>
    </source>
</evidence>
<keyword evidence="12" id="KW-1185">Reference proteome</keyword>
<evidence type="ECO:0000256" key="10">
    <source>
        <dbReference type="SAM" id="SignalP"/>
    </source>
</evidence>
<dbReference type="GO" id="GO:0005764">
    <property type="term" value="C:lysosome"/>
    <property type="evidence" value="ECO:0007669"/>
    <property type="project" value="TreeGrafter"/>
</dbReference>
<dbReference type="RefSeq" id="XP_022643858.1">
    <property type="nucleotide sequence ID" value="XM_022788123.1"/>
</dbReference>
<evidence type="ECO:0000256" key="2">
    <source>
        <dbReference type="ARBA" id="ARBA00012423"/>
    </source>
</evidence>
<proteinExistence type="inferred from homology"/>
<evidence type="ECO:0000256" key="8">
    <source>
        <dbReference type="ARBA" id="ARBA00031934"/>
    </source>
</evidence>